<dbReference type="InterPro" id="IPR045540">
    <property type="entry name" value="YegS/DAGK_C"/>
</dbReference>
<dbReference type="Pfam" id="PF19279">
    <property type="entry name" value="YegS_C"/>
    <property type="match status" value="1"/>
</dbReference>
<evidence type="ECO:0000259" key="1">
    <source>
        <dbReference type="Pfam" id="PF19279"/>
    </source>
</evidence>
<proteinExistence type="predicted"/>
<reference evidence="2" key="1">
    <citation type="submission" date="2020-02" db="EMBL/GenBank/DDBJ databases">
        <authorList>
            <person name="Meier V. D."/>
        </authorList>
    </citation>
    <scope>NUCLEOTIDE SEQUENCE</scope>
    <source>
        <strain evidence="2">AVDCRST_MAG20</strain>
    </source>
</reference>
<dbReference type="SUPFAM" id="SSF111331">
    <property type="entry name" value="NAD kinase/diacylglycerol kinase-like"/>
    <property type="match status" value="1"/>
</dbReference>
<feature type="domain" description="YegS/DAGK C-terminal" evidence="1">
    <location>
        <begin position="101"/>
        <end position="202"/>
    </location>
</feature>
<organism evidence="2">
    <name type="scientific">uncultured Acidimicrobiales bacterium</name>
    <dbReference type="NCBI Taxonomy" id="310071"/>
    <lineage>
        <taxon>Bacteria</taxon>
        <taxon>Bacillati</taxon>
        <taxon>Actinomycetota</taxon>
        <taxon>Acidimicrobiia</taxon>
        <taxon>Acidimicrobiales</taxon>
        <taxon>environmental samples</taxon>
    </lineage>
</organism>
<dbReference type="Gene3D" id="2.60.200.40">
    <property type="match status" value="1"/>
</dbReference>
<dbReference type="AlphaFoldDB" id="A0A6J4IT00"/>
<sequence>MTVRKGEPWGEPGPLPADAVVVRSDAEARQVVTEARRAQRPVPPLGLLGGDLCRTLGGRGDPVHLRSGSATTASCDLGVALLDGRLHWFVAHVVARRGWWRGRAWVAMNAAYVGPWDLGPRAHPGDGLLDITDASVPVGERLKVRARLAQGAHLPHPALRTQRARAAQVVLERSLPVRLDGEVVGRFRSISVRVEPDALQVVV</sequence>
<gene>
    <name evidence="2" type="ORF">AVDCRST_MAG20-2812</name>
</gene>
<protein>
    <recommendedName>
        <fullName evidence="1">YegS/DAGK C-terminal domain-containing protein</fullName>
    </recommendedName>
</protein>
<dbReference type="EMBL" id="CADCSY010000120">
    <property type="protein sequence ID" value="CAA9258686.1"/>
    <property type="molecule type" value="Genomic_DNA"/>
</dbReference>
<evidence type="ECO:0000313" key="2">
    <source>
        <dbReference type="EMBL" id="CAA9258686.1"/>
    </source>
</evidence>
<name>A0A6J4IT00_9ACTN</name>
<dbReference type="InterPro" id="IPR016064">
    <property type="entry name" value="NAD/diacylglycerol_kinase_sf"/>
</dbReference>
<accession>A0A6J4IT00</accession>